<keyword evidence="1" id="KW-0812">Transmembrane</keyword>
<sequence length="109" mass="12791">MEKPTPTSIDNVKPQVLKITYTCRFPSFSTFCKYLLPSIFFFITCLISMHTLVSSCLIKNYDPTHMKRLISYICFMFSLFACAYYSENFIRRSFRIPNDLNTSLNPNEI</sequence>
<reference evidence="2 3" key="1">
    <citation type="submission" date="2024-04" db="EMBL/GenBank/DDBJ databases">
        <title>Tritrichomonas musculus Genome.</title>
        <authorList>
            <person name="Alves-Ferreira E."/>
            <person name="Grigg M."/>
            <person name="Lorenzi H."/>
            <person name="Galac M."/>
        </authorList>
    </citation>
    <scope>NUCLEOTIDE SEQUENCE [LARGE SCALE GENOMIC DNA]</scope>
    <source>
        <strain evidence="2 3">EAF2021</strain>
    </source>
</reference>
<feature type="transmembrane region" description="Helical" evidence="1">
    <location>
        <begin position="69"/>
        <end position="86"/>
    </location>
</feature>
<feature type="transmembrane region" description="Helical" evidence="1">
    <location>
        <begin position="34"/>
        <end position="57"/>
    </location>
</feature>
<dbReference type="Proteomes" id="UP001470230">
    <property type="component" value="Unassembled WGS sequence"/>
</dbReference>
<gene>
    <name evidence="2" type="ORF">M9Y10_008518</name>
</gene>
<keyword evidence="3" id="KW-1185">Reference proteome</keyword>
<name>A0ABR2IYE8_9EUKA</name>
<organism evidence="2 3">
    <name type="scientific">Tritrichomonas musculus</name>
    <dbReference type="NCBI Taxonomy" id="1915356"/>
    <lineage>
        <taxon>Eukaryota</taxon>
        <taxon>Metamonada</taxon>
        <taxon>Parabasalia</taxon>
        <taxon>Tritrichomonadida</taxon>
        <taxon>Tritrichomonadidae</taxon>
        <taxon>Tritrichomonas</taxon>
    </lineage>
</organism>
<keyword evidence="1" id="KW-0472">Membrane</keyword>
<proteinExistence type="predicted"/>
<comment type="caution">
    <text evidence="2">The sequence shown here is derived from an EMBL/GenBank/DDBJ whole genome shotgun (WGS) entry which is preliminary data.</text>
</comment>
<dbReference type="EMBL" id="JAPFFF010000014">
    <property type="protein sequence ID" value="KAK8870631.1"/>
    <property type="molecule type" value="Genomic_DNA"/>
</dbReference>
<accession>A0ABR2IYE8</accession>
<evidence type="ECO:0000313" key="2">
    <source>
        <dbReference type="EMBL" id="KAK8870631.1"/>
    </source>
</evidence>
<keyword evidence="1" id="KW-1133">Transmembrane helix</keyword>
<protein>
    <submittedName>
        <fullName evidence="2">Uncharacterized protein</fullName>
    </submittedName>
</protein>
<evidence type="ECO:0000256" key="1">
    <source>
        <dbReference type="SAM" id="Phobius"/>
    </source>
</evidence>
<evidence type="ECO:0000313" key="3">
    <source>
        <dbReference type="Proteomes" id="UP001470230"/>
    </source>
</evidence>